<evidence type="ECO:0000313" key="2">
    <source>
        <dbReference type="Proteomes" id="UP000244152"/>
    </source>
</evidence>
<organism evidence="1 2">
    <name type="scientific">Nitrosospira multiformis</name>
    <dbReference type="NCBI Taxonomy" id="1231"/>
    <lineage>
        <taxon>Bacteria</taxon>
        <taxon>Pseudomonadati</taxon>
        <taxon>Pseudomonadota</taxon>
        <taxon>Betaproteobacteria</taxon>
        <taxon>Nitrosomonadales</taxon>
        <taxon>Nitrosomonadaceae</taxon>
        <taxon>Nitrosospira</taxon>
    </lineage>
</organism>
<proteinExistence type="predicted"/>
<dbReference type="AlphaFoldDB" id="A0A2T5I3M3"/>
<accession>A0A2T5I3M3</accession>
<protein>
    <submittedName>
        <fullName evidence="1">Uncharacterized protein</fullName>
    </submittedName>
</protein>
<gene>
    <name evidence="1" type="ORF">C8R21_1421</name>
</gene>
<dbReference type="EMBL" id="QAOK01000042">
    <property type="protein sequence ID" value="PTQ78422.1"/>
    <property type="molecule type" value="Genomic_DNA"/>
</dbReference>
<sequence>DMLMQQVAQLNREGEILPPPGEHVH</sequence>
<reference evidence="1 2" key="1">
    <citation type="submission" date="2018-04" db="EMBL/GenBank/DDBJ databases">
        <title>Active sludge and wastewater microbial communities from Klosterneuburg, Austria.</title>
        <authorList>
            <person name="Wagner M."/>
        </authorList>
    </citation>
    <scope>NUCLEOTIDE SEQUENCE [LARGE SCALE GENOMIC DNA]</scope>
    <source>
        <strain evidence="1 2">Nl12</strain>
    </source>
</reference>
<name>A0A2T5I3M3_9PROT</name>
<evidence type="ECO:0000313" key="1">
    <source>
        <dbReference type="EMBL" id="PTQ78422.1"/>
    </source>
</evidence>
<dbReference type="Proteomes" id="UP000244152">
    <property type="component" value="Unassembled WGS sequence"/>
</dbReference>
<feature type="non-terminal residue" evidence="1">
    <location>
        <position position="1"/>
    </location>
</feature>
<comment type="caution">
    <text evidence="1">The sequence shown here is derived from an EMBL/GenBank/DDBJ whole genome shotgun (WGS) entry which is preliminary data.</text>
</comment>